<keyword evidence="6" id="KW-1185">Reference proteome</keyword>
<name>A0A9P4ICH4_9PEZI</name>
<dbReference type="GO" id="GO:0004341">
    <property type="term" value="F:gluconolactonase activity"/>
    <property type="evidence" value="ECO:0007669"/>
    <property type="project" value="TreeGrafter"/>
</dbReference>
<dbReference type="InterPro" id="IPR011042">
    <property type="entry name" value="6-blade_b-propeller_TolB-like"/>
</dbReference>
<evidence type="ECO:0000256" key="3">
    <source>
        <dbReference type="PIRSR" id="PIRSR605511-2"/>
    </source>
</evidence>
<feature type="domain" description="SMP-30/Gluconolactonase/LRE-like region" evidence="4">
    <location>
        <begin position="17"/>
        <end position="269"/>
    </location>
</feature>
<gene>
    <name evidence="5" type="ORF">NA57DRAFT_79427</name>
</gene>
<evidence type="ECO:0000256" key="2">
    <source>
        <dbReference type="PIRSR" id="PIRSR605511-1"/>
    </source>
</evidence>
<feature type="active site" description="Proton donor/acceptor" evidence="2">
    <location>
        <position position="214"/>
    </location>
</feature>
<evidence type="ECO:0000256" key="1">
    <source>
        <dbReference type="ARBA" id="ARBA00008853"/>
    </source>
</evidence>
<sequence>MQSFTVTEPFLDLHCALSEGPYWEKDANILRFVDIVNKTVFRVDLNVGPSSLQKVEYEISMGITAELASSGDSFLFGGKHGIGIAKKNSNEYRYIQRFWNSEELRESKEERMRANDGAVDSQGRFWISAINDPQVTKFSPEAVVFRLDTDGSFHRMIEGVTIANGMSWSKDDKTFYFTDSPTKSIFAYDYDAATGSISNKRTFFTVEEPGAVPDGHSQDEDGNLWIALYGGWRVIRVSPSGQVLGDIRLPTRNITCTAFAGEDLYITSAAESDPEKYPESARYAGGIFKCPVRIRGRSATAARIQA</sequence>
<dbReference type="Gene3D" id="2.120.10.30">
    <property type="entry name" value="TolB, C-terminal domain"/>
    <property type="match status" value="1"/>
</dbReference>
<feature type="binding site" evidence="3">
    <location>
        <position position="19"/>
    </location>
    <ligand>
        <name>a divalent metal cation</name>
        <dbReference type="ChEBI" id="CHEBI:60240"/>
    </ligand>
</feature>
<organism evidence="5 6">
    <name type="scientific">Rhizodiscina lignyota</name>
    <dbReference type="NCBI Taxonomy" id="1504668"/>
    <lineage>
        <taxon>Eukaryota</taxon>
        <taxon>Fungi</taxon>
        <taxon>Dikarya</taxon>
        <taxon>Ascomycota</taxon>
        <taxon>Pezizomycotina</taxon>
        <taxon>Dothideomycetes</taxon>
        <taxon>Pleosporomycetidae</taxon>
        <taxon>Aulographales</taxon>
        <taxon>Rhizodiscinaceae</taxon>
        <taxon>Rhizodiscina</taxon>
    </lineage>
</organism>
<dbReference type="Proteomes" id="UP000799772">
    <property type="component" value="Unassembled WGS sequence"/>
</dbReference>
<feature type="binding site" evidence="3">
    <location>
        <position position="115"/>
    </location>
    <ligand>
        <name>substrate</name>
    </ligand>
</feature>
<dbReference type="OrthoDB" id="423498at2759"/>
<protein>
    <submittedName>
        <fullName evidence="5">Anterior fat body protein</fullName>
    </submittedName>
</protein>
<keyword evidence="3" id="KW-0479">Metal-binding</keyword>
<dbReference type="AlphaFoldDB" id="A0A9P4ICH4"/>
<comment type="similarity">
    <text evidence="1">Belongs to the SMP-30/CGR1 family.</text>
</comment>
<dbReference type="PANTHER" id="PTHR10907:SF47">
    <property type="entry name" value="REGUCALCIN"/>
    <property type="match status" value="1"/>
</dbReference>
<evidence type="ECO:0000259" key="4">
    <source>
        <dbReference type="Pfam" id="PF08450"/>
    </source>
</evidence>
<accession>A0A9P4ICH4</accession>
<reference evidence="5" key="1">
    <citation type="journal article" date="2020" name="Stud. Mycol.">
        <title>101 Dothideomycetes genomes: a test case for predicting lifestyles and emergence of pathogens.</title>
        <authorList>
            <person name="Haridas S."/>
            <person name="Albert R."/>
            <person name="Binder M."/>
            <person name="Bloem J."/>
            <person name="Labutti K."/>
            <person name="Salamov A."/>
            <person name="Andreopoulos B."/>
            <person name="Baker S."/>
            <person name="Barry K."/>
            <person name="Bills G."/>
            <person name="Bluhm B."/>
            <person name="Cannon C."/>
            <person name="Castanera R."/>
            <person name="Culley D."/>
            <person name="Daum C."/>
            <person name="Ezra D."/>
            <person name="Gonzalez J."/>
            <person name="Henrissat B."/>
            <person name="Kuo A."/>
            <person name="Liang C."/>
            <person name="Lipzen A."/>
            <person name="Lutzoni F."/>
            <person name="Magnuson J."/>
            <person name="Mondo S."/>
            <person name="Nolan M."/>
            <person name="Ohm R."/>
            <person name="Pangilinan J."/>
            <person name="Park H.-J."/>
            <person name="Ramirez L."/>
            <person name="Alfaro M."/>
            <person name="Sun H."/>
            <person name="Tritt A."/>
            <person name="Yoshinaga Y."/>
            <person name="Zwiers L.-H."/>
            <person name="Turgeon B."/>
            <person name="Goodwin S."/>
            <person name="Spatafora J."/>
            <person name="Crous P."/>
            <person name="Grigoriev I."/>
        </authorList>
    </citation>
    <scope>NUCLEOTIDE SEQUENCE</scope>
    <source>
        <strain evidence="5">CBS 133067</strain>
    </source>
</reference>
<dbReference type="InterPro" id="IPR005511">
    <property type="entry name" value="SMP-30"/>
</dbReference>
<dbReference type="Pfam" id="PF08450">
    <property type="entry name" value="SGL"/>
    <property type="match status" value="1"/>
</dbReference>
<comment type="cofactor">
    <cofactor evidence="3">
        <name>Zn(2+)</name>
        <dbReference type="ChEBI" id="CHEBI:29105"/>
    </cofactor>
    <text evidence="3">Binds 1 divalent metal cation per subunit.</text>
</comment>
<dbReference type="GO" id="GO:0005509">
    <property type="term" value="F:calcium ion binding"/>
    <property type="evidence" value="ECO:0007669"/>
    <property type="project" value="TreeGrafter"/>
</dbReference>
<evidence type="ECO:0000313" key="6">
    <source>
        <dbReference type="Proteomes" id="UP000799772"/>
    </source>
</evidence>
<feature type="binding site" evidence="3">
    <location>
        <position position="164"/>
    </location>
    <ligand>
        <name>a divalent metal cation</name>
        <dbReference type="ChEBI" id="CHEBI:60240"/>
    </ligand>
</feature>
<comment type="caution">
    <text evidence="5">The sequence shown here is derived from an EMBL/GenBank/DDBJ whole genome shotgun (WGS) entry which is preliminary data.</text>
</comment>
<keyword evidence="3" id="KW-0862">Zinc</keyword>
<evidence type="ECO:0000313" key="5">
    <source>
        <dbReference type="EMBL" id="KAF2095716.1"/>
    </source>
</evidence>
<feature type="binding site" evidence="3">
    <location>
        <position position="214"/>
    </location>
    <ligand>
        <name>a divalent metal cation</name>
        <dbReference type="ChEBI" id="CHEBI:60240"/>
    </ligand>
</feature>
<dbReference type="PRINTS" id="PR01790">
    <property type="entry name" value="SMP30FAMILY"/>
</dbReference>
<dbReference type="PANTHER" id="PTHR10907">
    <property type="entry name" value="REGUCALCIN"/>
    <property type="match status" value="1"/>
</dbReference>
<dbReference type="SUPFAM" id="SSF63829">
    <property type="entry name" value="Calcium-dependent phosphotriesterase"/>
    <property type="match status" value="1"/>
</dbReference>
<proteinExistence type="inferred from homology"/>
<dbReference type="EMBL" id="ML978131">
    <property type="protein sequence ID" value="KAF2095716.1"/>
    <property type="molecule type" value="Genomic_DNA"/>
</dbReference>
<dbReference type="InterPro" id="IPR013658">
    <property type="entry name" value="SGL"/>
</dbReference>
<feature type="binding site" evidence="3">
    <location>
        <position position="113"/>
    </location>
    <ligand>
        <name>substrate</name>
    </ligand>
</feature>